<dbReference type="InterPro" id="IPR011711">
    <property type="entry name" value="GntR_C"/>
</dbReference>
<evidence type="ECO:0000313" key="5">
    <source>
        <dbReference type="EMBL" id="CAG9172024.1"/>
    </source>
</evidence>
<keyword evidence="6" id="KW-1185">Reference proteome</keyword>
<dbReference type="Gene3D" id="1.10.10.10">
    <property type="entry name" value="Winged helix-like DNA-binding domain superfamily/Winged helix DNA-binding domain"/>
    <property type="match status" value="1"/>
</dbReference>
<dbReference type="EMBL" id="CAJZAH010000002">
    <property type="protein sequence ID" value="CAG9172024.1"/>
    <property type="molecule type" value="Genomic_DNA"/>
</dbReference>
<dbReference type="SMART" id="SM00895">
    <property type="entry name" value="FCD"/>
    <property type="match status" value="1"/>
</dbReference>
<dbReference type="Pfam" id="PF07729">
    <property type="entry name" value="FCD"/>
    <property type="match status" value="1"/>
</dbReference>
<keyword evidence="2" id="KW-0238">DNA-binding</keyword>
<dbReference type="PANTHER" id="PTHR43537">
    <property type="entry name" value="TRANSCRIPTIONAL REGULATOR, GNTR FAMILY"/>
    <property type="match status" value="1"/>
</dbReference>
<gene>
    <name evidence="5" type="ORF">LMG21510_01842</name>
</gene>
<protein>
    <recommendedName>
        <fullName evidence="4">HTH gntR-type domain-containing protein</fullName>
    </recommendedName>
</protein>
<dbReference type="SMART" id="SM00345">
    <property type="entry name" value="HTH_GNTR"/>
    <property type="match status" value="1"/>
</dbReference>
<dbReference type="InterPro" id="IPR036390">
    <property type="entry name" value="WH_DNA-bd_sf"/>
</dbReference>
<dbReference type="InterPro" id="IPR008920">
    <property type="entry name" value="TF_FadR/GntR_C"/>
</dbReference>
<dbReference type="Pfam" id="PF00392">
    <property type="entry name" value="GntR"/>
    <property type="match status" value="1"/>
</dbReference>
<dbReference type="Proteomes" id="UP000721236">
    <property type="component" value="Unassembled WGS sequence"/>
</dbReference>
<dbReference type="InterPro" id="IPR000524">
    <property type="entry name" value="Tscrpt_reg_HTH_GntR"/>
</dbReference>
<evidence type="ECO:0000313" key="6">
    <source>
        <dbReference type="Proteomes" id="UP000721236"/>
    </source>
</evidence>
<evidence type="ECO:0000256" key="3">
    <source>
        <dbReference type="ARBA" id="ARBA00023163"/>
    </source>
</evidence>
<dbReference type="SUPFAM" id="SSF48008">
    <property type="entry name" value="GntR ligand-binding domain-like"/>
    <property type="match status" value="1"/>
</dbReference>
<reference evidence="5 6" key="1">
    <citation type="submission" date="2021-08" db="EMBL/GenBank/DDBJ databases">
        <authorList>
            <person name="Peeters C."/>
        </authorList>
    </citation>
    <scope>NUCLEOTIDE SEQUENCE [LARGE SCALE GENOMIC DNA]</scope>
    <source>
        <strain evidence="5 6">LMG 21510</strain>
    </source>
</reference>
<evidence type="ECO:0000256" key="1">
    <source>
        <dbReference type="ARBA" id="ARBA00023015"/>
    </source>
</evidence>
<accession>A0ABM8WWY2</accession>
<evidence type="ECO:0000259" key="4">
    <source>
        <dbReference type="PROSITE" id="PS50949"/>
    </source>
</evidence>
<dbReference type="Gene3D" id="1.20.120.530">
    <property type="entry name" value="GntR ligand-binding domain-like"/>
    <property type="match status" value="1"/>
</dbReference>
<proteinExistence type="predicted"/>
<dbReference type="InterPro" id="IPR036388">
    <property type="entry name" value="WH-like_DNA-bd_sf"/>
</dbReference>
<dbReference type="PANTHER" id="PTHR43537:SF45">
    <property type="entry name" value="GNTR FAMILY REGULATORY PROTEIN"/>
    <property type="match status" value="1"/>
</dbReference>
<sequence>MAIKESAMVDGRPDGRPEAVMASYTIGIPRTSPNAMTGKTAIRSKAARDDTADETPGQRGRLTDLAYEQIEEAIITLRLAPGSSLSELQLSEMTGIGRTPIREAIQRLAREHLVVVLPQRGLLVPPIDVAKQLRLLETRREVERLICRSAARRANAEERAHFKRLATEFAQAGKSGDDVSFVRADREFNELCLATCRNEFAEGAMRLMHGLSRRFWYLHYKEAADLPQMAKLHANVAAAIAKGDIDGAGKALDALLDNIEDFTRATVLGDRR</sequence>
<dbReference type="SUPFAM" id="SSF46785">
    <property type="entry name" value="Winged helix' DNA-binding domain"/>
    <property type="match status" value="1"/>
</dbReference>
<keyword evidence="3" id="KW-0804">Transcription</keyword>
<name>A0ABM8WWY2_9BURK</name>
<dbReference type="PROSITE" id="PS50949">
    <property type="entry name" value="HTH_GNTR"/>
    <property type="match status" value="1"/>
</dbReference>
<evidence type="ECO:0000256" key="2">
    <source>
        <dbReference type="ARBA" id="ARBA00023125"/>
    </source>
</evidence>
<comment type="caution">
    <text evidence="5">The sequence shown here is derived from an EMBL/GenBank/DDBJ whole genome shotgun (WGS) entry which is preliminary data.</text>
</comment>
<organism evidence="5 6">
    <name type="scientific">Cupriavidus respiraculi</name>
    <dbReference type="NCBI Taxonomy" id="195930"/>
    <lineage>
        <taxon>Bacteria</taxon>
        <taxon>Pseudomonadati</taxon>
        <taxon>Pseudomonadota</taxon>
        <taxon>Betaproteobacteria</taxon>
        <taxon>Burkholderiales</taxon>
        <taxon>Burkholderiaceae</taxon>
        <taxon>Cupriavidus</taxon>
    </lineage>
</organism>
<keyword evidence="1" id="KW-0805">Transcription regulation</keyword>
<feature type="domain" description="HTH gntR-type" evidence="4">
    <location>
        <begin position="60"/>
        <end position="127"/>
    </location>
</feature>
<dbReference type="CDD" id="cd07377">
    <property type="entry name" value="WHTH_GntR"/>
    <property type="match status" value="1"/>
</dbReference>